<dbReference type="EMBL" id="SNRW01033812">
    <property type="protein sequence ID" value="KAA6355924.1"/>
    <property type="molecule type" value="Genomic_DNA"/>
</dbReference>
<gene>
    <name evidence="1" type="ORF">EZS28_048549</name>
</gene>
<evidence type="ECO:0000313" key="2">
    <source>
        <dbReference type="Proteomes" id="UP000324800"/>
    </source>
</evidence>
<name>A0A5J4TBY8_9EUKA</name>
<organism evidence="1 2">
    <name type="scientific">Streblomastix strix</name>
    <dbReference type="NCBI Taxonomy" id="222440"/>
    <lineage>
        <taxon>Eukaryota</taxon>
        <taxon>Metamonada</taxon>
        <taxon>Preaxostyla</taxon>
        <taxon>Oxymonadida</taxon>
        <taxon>Streblomastigidae</taxon>
        <taxon>Streblomastix</taxon>
    </lineage>
</organism>
<proteinExistence type="predicted"/>
<dbReference type="CDD" id="cd09275">
    <property type="entry name" value="RNase_HI_RT_DIRS1"/>
    <property type="match status" value="1"/>
</dbReference>
<dbReference type="PANTHER" id="PTHR33050:SF7">
    <property type="entry name" value="RIBONUCLEASE H"/>
    <property type="match status" value="1"/>
</dbReference>
<protein>
    <recommendedName>
        <fullName evidence="3">RNase H type-1 domain-containing protein</fullName>
    </recommendedName>
</protein>
<evidence type="ECO:0008006" key="3">
    <source>
        <dbReference type="Google" id="ProtNLM"/>
    </source>
</evidence>
<evidence type="ECO:0000313" key="1">
    <source>
        <dbReference type="EMBL" id="KAA6355924.1"/>
    </source>
</evidence>
<dbReference type="InterPro" id="IPR052055">
    <property type="entry name" value="Hepadnavirus_pol/RT"/>
</dbReference>
<accession>A0A5J4TBY8</accession>
<dbReference type="OrthoDB" id="6155834at2759"/>
<dbReference type="AlphaFoldDB" id="A0A5J4TBY8"/>
<dbReference type="PANTHER" id="PTHR33050">
    <property type="entry name" value="REVERSE TRANSCRIPTASE DOMAIN-CONTAINING PROTEIN"/>
    <property type="match status" value="1"/>
</dbReference>
<sequence>MNFLRTQFRETSLYLMLIDQSSQNTRLDWNDDLTARCPEGTLLLATVVADASPQGWGATLELDSGEVLVAHGAWLNYKILWTSNWKELQTIYLGIIAFTGVCKELQITNLLIRSNNSTAVFDLRKLRTTDTLAPAVKEIYLTCQHLNIKIIIQHVRGKINIIADALSRLFRSGDNHIQTFYLDQIRKILKIQLTLDLFALSTTKLLPRSVTANIMDQQVQ</sequence>
<comment type="caution">
    <text evidence="1">The sequence shown here is derived from an EMBL/GenBank/DDBJ whole genome shotgun (WGS) entry which is preliminary data.</text>
</comment>
<dbReference type="Proteomes" id="UP000324800">
    <property type="component" value="Unassembled WGS sequence"/>
</dbReference>
<feature type="non-terminal residue" evidence="1">
    <location>
        <position position="220"/>
    </location>
</feature>
<reference evidence="1 2" key="1">
    <citation type="submission" date="2019-03" db="EMBL/GenBank/DDBJ databases">
        <title>Single cell metagenomics reveals metabolic interactions within the superorganism composed of flagellate Streblomastix strix and complex community of Bacteroidetes bacteria on its surface.</title>
        <authorList>
            <person name="Treitli S.C."/>
            <person name="Kolisko M."/>
            <person name="Husnik F."/>
            <person name="Keeling P."/>
            <person name="Hampl V."/>
        </authorList>
    </citation>
    <scope>NUCLEOTIDE SEQUENCE [LARGE SCALE GENOMIC DNA]</scope>
    <source>
        <strain evidence="1">ST1C</strain>
    </source>
</reference>